<reference evidence="2 3" key="1">
    <citation type="submission" date="2015-11" db="EMBL/GenBank/DDBJ databases">
        <title>Exploring the genomic traits of fungus-feeding bacterial genus Collimonas.</title>
        <authorList>
            <person name="Song C."/>
            <person name="Schmidt R."/>
            <person name="de Jager V."/>
            <person name="Krzyzanowska D."/>
            <person name="Jongedijk E."/>
            <person name="Cankar K."/>
            <person name="Beekwilder J."/>
            <person name="van Veen A."/>
            <person name="de Boer W."/>
            <person name="van Veen J.A."/>
            <person name="Garbeva P."/>
        </authorList>
    </citation>
    <scope>NUCLEOTIDE SEQUENCE [LARGE SCALE GENOMIC DNA]</scope>
    <source>
        <strain evidence="2 3">Ter291</strain>
    </source>
</reference>
<evidence type="ECO:0000313" key="2">
    <source>
        <dbReference type="EMBL" id="AMP14878.1"/>
    </source>
</evidence>
<dbReference type="Proteomes" id="UP000074914">
    <property type="component" value="Chromosome"/>
</dbReference>
<accession>A0ABM5Z762</accession>
<evidence type="ECO:0000256" key="1">
    <source>
        <dbReference type="SAM" id="Phobius"/>
    </source>
</evidence>
<dbReference type="EMBL" id="CP013236">
    <property type="protein sequence ID" value="AMP14878.1"/>
    <property type="molecule type" value="Genomic_DNA"/>
</dbReference>
<keyword evidence="3" id="KW-1185">Reference proteome</keyword>
<evidence type="ECO:0000313" key="3">
    <source>
        <dbReference type="Proteomes" id="UP000074914"/>
    </source>
</evidence>
<proteinExistence type="predicted"/>
<keyword evidence="1" id="KW-1133">Transmembrane helix</keyword>
<gene>
    <name evidence="2" type="ORF">CPter291_2621</name>
</gene>
<name>A0ABM5Z762_9BURK</name>
<keyword evidence="1" id="KW-0472">Membrane</keyword>
<keyword evidence="1" id="KW-0812">Transmembrane</keyword>
<protein>
    <submittedName>
        <fullName evidence="2">Uncharacterized protein</fullName>
    </submittedName>
</protein>
<sequence length="55" mass="5982">MSKRYIAASVYKQQKFSSGVSPKLKQLAIDFGWGLLAGFVMFAPSLCVALGWVKG</sequence>
<organism evidence="2 3">
    <name type="scientific">Collimonas pratensis</name>
    <dbReference type="NCBI Taxonomy" id="279113"/>
    <lineage>
        <taxon>Bacteria</taxon>
        <taxon>Pseudomonadati</taxon>
        <taxon>Pseudomonadota</taxon>
        <taxon>Betaproteobacteria</taxon>
        <taxon>Burkholderiales</taxon>
        <taxon>Oxalobacteraceae</taxon>
        <taxon>Collimonas</taxon>
    </lineage>
</organism>
<dbReference type="RefSeq" id="WP_156480057.1">
    <property type="nucleotide sequence ID" value="NZ_CP013236.1"/>
</dbReference>
<feature type="transmembrane region" description="Helical" evidence="1">
    <location>
        <begin position="31"/>
        <end position="53"/>
    </location>
</feature>